<keyword evidence="3" id="KW-1185">Reference proteome</keyword>
<evidence type="ECO:0000313" key="3">
    <source>
        <dbReference type="Proteomes" id="UP000316921"/>
    </source>
</evidence>
<dbReference type="GO" id="GO:0060090">
    <property type="term" value="F:molecular adaptor activity"/>
    <property type="evidence" value="ECO:0007669"/>
    <property type="project" value="InterPro"/>
</dbReference>
<dbReference type="SMART" id="SM00960">
    <property type="entry name" value="Robl_LC7"/>
    <property type="match status" value="1"/>
</dbReference>
<sequence>MTTQDDARLREDRLVFYEADMEQLHTELDGFLELSKSRCAMLIDRDGHMVTRRGEAVESSSESISALIAGSFAATKEMARLLGEPEFAVMFHQGQRDSIQLQLVGERTLLAVVFDERTNLGLVRFYSQEATVRLGETFARIASEVRDSSLSDDFSSAGAAALDDLF</sequence>
<proteinExistence type="predicted"/>
<evidence type="ECO:0000313" key="2">
    <source>
        <dbReference type="EMBL" id="QDU68620.1"/>
    </source>
</evidence>
<dbReference type="EMBL" id="CP036287">
    <property type="protein sequence ID" value="QDU68620.1"/>
    <property type="molecule type" value="Genomic_DNA"/>
</dbReference>
<dbReference type="Gene3D" id="3.30.450.30">
    <property type="entry name" value="Dynein light chain 2a, cytoplasmic"/>
    <property type="match status" value="1"/>
</dbReference>
<accession>A0A518BNR3</accession>
<dbReference type="GO" id="GO:0005085">
    <property type="term" value="F:guanyl-nucleotide exchange factor activity"/>
    <property type="evidence" value="ECO:0007669"/>
    <property type="project" value="InterPro"/>
</dbReference>
<dbReference type="Proteomes" id="UP000316921">
    <property type="component" value="Chromosome"/>
</dbReference>
<dbReference type="PANTHER" id="PTHR13323">
    <property type="entry name" value="LATE ENDOSOMAL/LYSOSOMAL MP1 INTERACTING PROTEIN"/>
    <property type="match status" value="1"/>
</dbReference>
<reference evidence="2 3" key="1">
    <citation type="submission" date="2019-02" db="EMBL/GenBank/DDBJ databases">
        <title>Deep-cultivation of Planctomycetes and their phenomic and genomic characterization uncovers novel biology.</title>
        <authorList>
            <person name="Wiegand S."/>
            <person name="Jogler M."/>
            <person name="Boedeker C."/>
            <person name="Pinto D."/>
            <person name="Vollmers J."/>
            <person name="Rivas-Marin E."/>
            <person name="Kohn T."/>
            <person name="Peeters S.H."/>
            <person name="Heuer A."/>
            <person name="Rast P."/>
            <person name="Oberbeckmann S."/>
            <person name="Bunk B."/>
            <person name="Jeske O."/>
            <person name="Meyerdierks A."/>
            <person name="Storesund J.E."/>
            <person name="Kallscheuer N."/>
            <person name="Luecker S."/>
            <person name="Lage O.M."/>
            <person name="Pohl T."/>
            <person name="Merkel B.J."/>
            <person name="Hornburger P."/>
            <person name="Mueller R.-W."/>
            <person name="Bruemmer F."/>
            <person name="Labrenz M."/>
            <person name="Spormann A.M."/>
            <person name="Op den Camp H."/>
            <person name="Overmann J."/>
            <person name="Amann R."/>
            <person name="Jetten M.S.M."/>
            <person name="Mascher T."/>
            <person name="Medema M.H."/>
            <person name="Devos D.P."/>
            <person name="Kaster A.-K."/>
            <person name="Ovreas L."/>
            <person name="Rohde M."/>
            <person name="Galperin M.Y."/>
            <person name="Jogler C."/>
        </authorList>
    </citation>
    <scope>NUCLEOTIDE SEQUENCE [LARGE SCALE GENOMIC DNA]</scope>
    <source>
        <strain evidence="2 3">Pla133</strain>
    </source>
</reference>
<dbReference type="GO" id="GO:0032008">
    <property type="term" value="P:positive regulation of TOR signaling"/>
    <property type="evidence" value="ECO:0007669"/>
    <property type="project" value="InterPro"/>
</dbReference>
<protein>
    <submittedName>
        <fullName evidence="2">Roadblock/LC7 domain protein</fullName>
    </submittedName>
</protein>
<feature type="domain" description="Roadblock/LAMTOR2" evidence="1">
    <location>
        <begin position="25"/>
        <end position="114"/>
    </location>
</feature>
<dbReference type="Pfam" id="PF03259">
    <property type="entry name" value="Robl_LC7"/>
    <property type="match status" value="1"/>
</dbReference>
<dbReference type="InterPro" id="IPR004942">
    <property type="entry name" value="Roadblock/LAMTOR2_dom"/>
</dbReference>
<dbReference type="SUPFAM" id="SSF103196">
    <property type="entry name" value="Roadblock/LC7 domain"/>
    <property type="match status" value="1"/>
</dbReference>
<evidence type="ECO:0000259" key="1">
    <source>
        <dbReference type="SMART" id="SM00960"/>
    </source>
</evidence>
<dbReference type="KEGG" id="pbap:Pla133_37210"/>
<dbReference type="InterPro" id="IPR037587">
    <property type="entry name" value="LAMTOR2-like"/>
</dbReference>
<gene>
    <name evidence="2" type="ORF">Pla133_37210</name>
</gene>
<dbReference type="AlphaFoldDB" id="A0A518BNR3"/>
<dbReference type="RefSeq" id="WP_145067790.1">
    <property type="nucleotide sequence ID" value="NZ_CP036287.1"/>
</dbReference>
<name>A0A518BNR3_9BACT</name>
<organism evidence="2 3">
    <name type="scientific">Engelhardtia mirabilis</name>
    <dbReference type="NCBI Taxonomy" id="2528011"/>
    <lineage>
        <taxon>Bacteria</taxon>
        <taxon>Pseudomonadati</taxon>
        <taxon>Planctomycetota</taxon>
        <taxon>Planctomycetia</taxon>
        <taxon>Planctomycetia incertae sedis</taxon>
        <taxon>Engelhardtia</taxon>
    </lineage>
</organism>